<comment type="caution">
    <text evidence="3">The sequence shown here is derived from an EMBL/GenBank/DDBJ whole genome shotgun (WGS) entry which is preliminary data.</text>
</comment>
<evidence type="ECO:0000313" key="3">
    <source>
        <dbReference type="EMBL" id="MBP3943530.1"/>
    </source>
</evidence>
<feature type="domain" description="Activator of Hsp90 ATPase homologue 1/2-like C-terminal" evidence="2">
    <location>
        <begin position="12"/>
        <end position="114"/>
    </location>
</feature>
<protein>
    <submittedName>
        <fullName evidence="3">SRPBCC domain-containing protein</fullName>
    </submittedName>
</protein>
<sequence length="127" mass="14652">MKDFKKYFIIPATPEELYLALTTEITIRLWTGDFVEIDPREGGEFSLWDGAITGKFLTLEPGKRIVQQWYFGEQEEPSIVTLKLHENKKGTSLEVNHTNIPAADYDDIISGWEDPYISSLIDFYTED</sequence>
<dbReference type="RefSeq" id="WP_353547022.1">
    <property type="nucleotide sequence ID" value="NZ_JAGKSB010000007.1"/>
</dbReference>
<accession>A0A8T4H8T9</accession>
<evidence type="ECO:0000313" key="4">
    <source>
        <dbReference type="Proteomes" id="UP000679691"/>
    </source>
</evidence>
<dbReference type="CDD" id="cd08892">
    <property type="entry name" value="SRPBCC_Aha1"/>
    <property type="match status" value="1"/>
</dbReference>
<dbReference type="Proteomes" id="UP000679691">
    <property type="component" value="Unassembled WGS sequence"/>
</dbReference>
<dbReference type="InterPro" id="IPR023393">
    <property type="entry name" value="START-like_dom_sf"/>
</dbReference>
<proteinExistence type="inferred from homology"/>
<name>A0A8T4H8T9_9SPHI</name>
<evidence type="ECO:0000259" key="2">
    <source>
        <dbReference type="Pfam" id="PF08327"/>
    </source>
</evidence>
<comment type="similarity">
    <text evidence="1">Belongs to the AHA1 family.</text>
</comment>
<dbReference type="Pfam" id="PF08327">
    <property type="entry name" value="AHSA1"/>
    <property type="match status" value="1"/>
</dbReference>
<evidence type="ECO:0000256" key="1">
    <source>
        <dbReference type="ARBA" id="ARBA00006817"/>
    </source>
</evidence>
<gene>
    <name evidence="3" type="ORF">J5U18_08125</name>
</gene>
<dbReference type="InterPro" id="IPR013538">
    <property type="entry name" value="ASHA1/2-like_C"/>
</dbReference>
<dbReference type="EMBL" id="JAGKSB010000007">
    <property type="protein sequence ID" value="MBP3943530.1"/>
    <property type="molecule type" value="Genomic_DNA"/>
</dbReference>
<dbReference type="SUPFAM" id="SSF55961">
    <property type="entry name" value="Bet v1-like"/>
    <property type="match status" value="1"/>
</dbReference>
<dbReference type="Gene3D" id="3.30.530.20">
    <property type="match status" value="1"/>
</dbReference>
<reference evidence="3" key="1">
    <citation type="submission" date="2021-03" db="EMBL/GenBank/DDBJ databases">
        <authorList>
            <person name="Lu T."/>
            <person name="Wang Q."/>
            <person name="Han X."/>
        </authorList>
    </citation>
    <scope>NUCLEOTIDE SEQUENCE</scope>
    <source>
        <strain evidence="3">WQ 2009</strain>
    </source>
</reference>
<keyword evidence="4" id="KW-1185">Reference proteome</keyword>
<organism evidence="3 4">
    <name type="scientific">Rhinopithecimicrobium faecis</name>
    <dbReference type="NCBI Taxonomy" id="2820698"/>
    <lineage>
        <taxon>Bacteria</taxon>
        <taxon>Pseudomonadati</taxon>
        <taxon>Bacteroidota</taxon>
        <taxon>Sphingobacteriia</taxon>
        <taxon>Sphingobacteriales</taxon>
        <taxon>Sphingobacteriaceae</taxon>
        <taxon>Rhinopithecimicrobium</taxon>
    </lineage>
</organism>
<dbReference type="AlphaFoldDB" id="A0A8T4H8T9"/>